<dbReference type="InterPro" id="IPR032821">
    <property type="entry name" value="PKS_assoc"/>
</dbReference>
<keyword evidence="4" id="KW-0511">Multifunctional enzyme</keyword>
<feature type="non-terminal residue" evidence="8">
    <location>
        <position position="1"/>
    </location>
</feature>
<evidence type="ECO:0000313" key="8">
    <source>
        <dbReference type="EMBL" id="MFC4035122.1"/>
    </source>
</evidence>
<evidence type="ECO:0000256" key="1">
    <source>
        <dbReference type="ARBA" id="ARBA00022450"/>
    </source>
</evidence>
<evidence type="ECO:0000256" key="3">
    <source>
        <dbReference type="ARBA" id="ARBA00022679"/>
    </source>
</evidence>
<feature type="non-terminal residue" evidence="8">
    <location>
        <position position="1154"/>
    </location>
</feature>
<gene>
    <name evidence="8" type="ORF">ACFO3J_27155</name>
</gene>
<dbReference type="Gene3D" id="3.40.47.10">
    <property type="match status" value="2"/>
</dbReference>
<dbReference type="CDD" id="cd00833">
    <property type="entry name" value="PKS"/>
    <property type="match status" value="2"/>
</dbReference>
<dbReference type="SMART" id="SM00822">
    <property type="entry name" value="PKS_KR"/>
    <property type="match status" value="1"/>
</dbReference>
<evidence type="ECO:0000256" key="5">
    <source>
        <dbReference type="SAM" id="MobiDB-lite"/>
    </source>
</evidence>
<dbReference type="InterPro" id="IPR057326">
    <property type="entry name" value="KR_dom"/>
</dbReference>
<dbReference type="CDD" id="cd08952">
    <property type="entry name" value="KR_1_SDR_x"/>
    <property type="match status" value="1"/>
</dbReference>
<feature type="domain" description="Ketosynthase family 3 (KS3)" evidence="7">
    <location>
        <begin position="1"/>
        <end position="190"/>
    </location>
</feature>
<dbReference type="InterPro" id="IPR013968">
    <property type="entry name" value="PKS_KR"/>
</dbReference>
<dbReference type="Proteomes" id="UP001595765">
    <property type="component" value="Unassembled WGS sequence"/>
</dbReference>
<reference evidence="9" key="1">
    <citation type="journal article" date="2019" name="Int. J. Syst. Evol. Microbiol.">
        <title>The Global Catalogue of Microorganisms (GCM) 10K type strain sequencing project: providing services to taxonomists for standard genome sequencing and annotation.</title>
        <authorList>
            <consortium name="The Broad Institute Genomics Platform"/>
            <consortium name="The Broad Institute Genome Sequencing Center for Infectious Disease"/>
            <person name="Wu L."/>
            <person name="Ma J."/>
        </authorList>
    </citation>
    <scope>NUCLEOTIDE SEQUENCE [LARGE SCALE GENOMIC DNA]</scope>
    <source>
        <strain evidence="9">CGMCC 4.7237</strain>
    </source>
</reference>
<dbReference type="InterPro" id="IPR020841">
    <property type="entry name" value="PKS_Beta-ketoAc_synthase_dom"/>
</dbReference>
<feature type="compositionally biased region" description="Basic and acidic residues" evidence="5">
    <location>
        <begin position="984"/>
        <end position="995"/>
    </location>
</feature>
<dbReference type="PROSITE" id="PS50075">
    <property type="entry name" value="CARRIER"/>
    <property type="match status" value="1"/>
</dbReference>
<dbReference type="PROSITE" id="PS52004">
    <property type="entry name" value="KS3_2"/>
    <property type="match status" value="2"/>
</dbReference>
<dbReference type="InterPro" id="IPR014031">
    <property type="entry name" value="Ketoacyl_synth_C"/>
</dbReference>
<dbReference type="Gene3D" id="3.40.50.720">
    <property type="entry name" value="NAD(P)-binding Rossmann-like Domain"/>
    <property type="match status" value="1"/>
</dbReference>
<dbReference type="InterPro" id="IPR014030">
    <property type="entry name" value="Ketoacyl_synth_N"/>
</dbReference>
<comment type="caution">
    <text evidence="8">The sequence shown here is derived from an EMBL/GenBank/DDBJ whole genome shotgun (WGS) entry which is preliminary data.</text>
</comment>
<evidence type="ECO:0000259" key="7">
    <source>
        <dbReference type="PROSITE" id="PS52004"/>
    </source>
</evidence>
<evidence type="ECO:0000256" key="2">
    <source>
        <dbReference type="ARBA" id="ARBA00022553"/>
    </source>
</evidence>
<proteinExistence type="predicted"/>
<keyword evidence="2" id="KW-0597">Phosphoprotein</keyword>
<feature type="domain" description="Ketosynthase family 3 (KS3)" evidence="7">
    <location>
        <begin position="1005"/>
        <end position="1154"/>
    </location>
</feature>
<dbReference type="Pfam" id="PF18369">
    <property type="entry name" value="PKS_DE"/>
    <property type="match status" value="1"/>
</dbReference>
<dbReference type="SMART" id="SM00825">
    <property type="entry name" value="PKS_KS"/>
    <property type="match status" value="1"/>
</dbReference>
<evidence type="ECO:0000313" key="9">
    <source>
        <dbReference type="Proteomes" id="UP001595765"/>
    </source>
</evidence>
<dbReference type="PANTHER" id="PTHR43775:SF51">
    <property type="entry name" value="INACTIVE PHENOLPHTHIOCEROL SYNTHESIS POLYKETIDE SYNTHASE TYPE I PKS1-RELATED"/>
    <property type="match status" value="1"/>
</dbReference>
<evidence type="ECO:0000259" key="6">
    <source>
        <dbReference type="PROSITE" id="PS50075"/>
    </source>
</evidence>
<organism evidence="8 9">
    <name type="scientific">Streptomyces polygonati</name>
    <dbReference type="NCBI Taxonomy" id="1617087"/>
    <lineage>
        <taxon>Bacteria</taxon>
        <taxon>Bacillati</taxon>
        <taxon>Actinomycetota</taxon>
        <taxon>Actinomycetes</taxon>
        <taxon>Kitasatosporales</taxon>
        <taxon>Streptomycetaceae</taxon>
        <taxon>Streptomyces</taxon>
    </lineage>
</organism>
<dbReference type="Gene3D" id="3.30.70.3290">
    <property type="match status" value="1"/>
</dbReference>
<dbReference type="InterPro" id="IPR020806">
    <property type="entry name" value="PKS_PP-bd"/>
</dbReference>
<accession>A0ABV8HSZ7</accession>
<keyword evidence="3" id="KW-0808">Transferase</keyword>
<dbReference type="PANTHER" id="PTHR43775">
    <property type="entry name" value="FATTY ACID SYNTHASE"/>
    <property type="match status" value="1"/>
</dbReference>
<dbReference type="Pfam" id="PF00109">
    <property type="entry name" value="ketoacyl-synt"/>
    <property type="match status" value="1"/>
</dbReference>
<dbReference type="Gene3D" id="1.10.1200.10">
    <property type="entry name" value="ACP-like"/>
    <property type="match status" value="1"/>
</dbReference>
<dbReference type="RefSeq" id="WP_386434536.1">
    <property type="nucleotide sequence ID" value="NZ_JBHSBB010000020.1"/>
</dbReference>
<protein>
    <submittedName>
        <fullName evidence="8">SDR family NAD(P)-dependent oxidoreductase</fullName>
    </submittedName>
</protein>
<dbReference type="InterPro" id="IPR009081">
    <property type="entry name" value="PP-bd_ACP"/>
</dbReference>
<dbReference type="InterPro" id="IPR016039">
    <property type="entry name" value="Thiolase-like"/>
</dbReference>
<evidence type="ECO:0000256" key="4">
    <source>
        <dbReference type="ARBA" id="ARBA00023268"/>
    </source>
</evidence>
<keyword evidence="9" id="KW-1185">Reference proteome</keyword>
<dbReference type="SMART" id="SM00823">
    <property type="entry name" value="PKS_PP"/>
    <property type="match status" value="1"/>
</dbReference>
<dbReference type="SMART" id="SM01294">
    <property type="entry name" value="PKS_PP_betabranch"/>
    <property type="match status" value="1"/>
</dbReference>
<dbReference type="InterPro" id="IPR050091">
    <property type="entry name" value="PKS_NRPS_Biosynth_Enz"/>
</dbReference>
<dbReference type="InterPro" id="IPR036736">
    <property type="entry name" value="ACP-like_sf"/>
</dbReference>
<feature type="region of interest" description="Disordered" evidence="5">
    <location>
        <begin position="984"/>
        <end position="1003"/>
    </location>
</feature>
<dbReference type="Pfam" id="PF16197">
    <property type="entry name" value="KAsynt_C_assoc"/>
    <property type="match status" value="1"/>
</dbReference>
<name>A0ABV8HSZ7_9ACTN</name>
<dbReference type="PROSITE" id="PS00012">
    <property type="entry name" value="PHOSPHOPANTETHEINE"/>
    <property type="match status" value="1"/>
</dbReference>
<feature type="domain" description="Carrier" evidence="6">
    <location>
        <begin position="911"/>
        <end position="986"/>
    </location>
</feature>
<keyword evidence="1" id="KW-0596">Phosphopantetheine</keyword>
<dbReference type="InterPro" id="IPR041618">
    <property type="entry name" value="PKS_DE"/>
</dbReference>
<sequence length="1154" mass="119053">GEGVGVLVVERLSDARANGHRVLAVVRGSAVNQDGASNGLTAPSGPAQERVIDQALAGAGLSAIDVDAVEGHGTGTALGDPIEAQALLATYGRGRGPEGPLWLGSVKSNIGHAQAASGVAGVIKMVEAMRHGVLPKTLHVDAPTPEVDWSSGGVSLLTEATAWPVTGRPRRAGVSSFGISGTNAHVVLEAPAGSEVGVERGAEDPGGAVVWVLSGKSAGALAGAAVRLGAWVVADPGLRVVDVARGLAMTRSVFEYRAVVVGSGRAELLAGLEAVASGAVGVVSGPGGEGAGRGRELMLSVAEDFVQGLAVDWELVFAGTGARSADLPTYPFQRTRHWLDSPRAAKPERTAGPDEAESRFWAAVEQGDLTALTDELRTGTDRLEPPPESPSAVLAAIAGWRGRQRAESALRDLRYRVGWQRVGPEPAGRLSGTWLVVVPAGPESGEWPRAAARALAAHGADVRQVPVEATADRALIAEQLRTVLDGDLPSGVLSLLALTAGRLPEHPAVPGGLAASLGLTQALGDLETAAPVWYATSGAVSTGEQDPPPGTEQAQLWGLGRIVALEHPERWGGLVDLPGTADEDAVVRLVGVLAGAGNEDQLAVRPSGVFARRLKRAPTAGPAKPRTWRPGGTALVTGGTGALSAHVARWLAGAGTEHLLLVSRRGERAPGAAELRAELTALGARVTIAACDAADPEALGALLAALPPDRPLTTVVHAAGGLDDALVDSLTPDKLETALHAKAAVAANLDRLTRSHPVSEFILFSSVAATWGLPGQAGYAPGNAFLDALAERRRAAGLPATSVAWGPWAGAGMAAEAGLAGRFDRIGLPTLAPETGLAALRHAVEYDDTCVTVARVDWATFAPAQAAARPRPLFDAIPEALGAAPAAPGPDAVREDLTRRLAVLETAERDRTVLDLVRGAVASVLGFPSPNRIPEGRVFSELGLDSLTAVDLRNRLNTATGLRLSATLIFDHPTPSALARSVRERLTGEHPERSRRPAPVTPADHEPIAIVGMACRYPGGVSSPDDLWNLVVTGGDGIGDFPVDRGWDLERVFDPEPGRTGTSYTRSGGFLYDADKFDAAFFGISPREALAMDPQQRLLLETSWEAVERAGIDPSALRGTDTGVYIGASDGEYGPRLVEAGGGSEGYVLTGSAG</sequence>
<dbReference type="Pfam" id="PF00550">
    <property type="entry name" value="PP-binding"/>
    <property type="match status" value="1"/>
</dbReference>
<dbReference type="EMBL" id="JBHSBB010000020">
    <property type="protein sequence ID" value="MFC4035122.1"/>
    <property type="molecule type" value="Genomic_DNA"/>
</dbReference>
<dbReference type="Pfam" id="PF08659">
    <property type="entry name" value="KR"/>
    <property type="match status" value="1"/>
</dbReference>
<dbReference type="Pfam" id="PF02801">
    <property type="entry name" value="Ketoacyl-synt_C"/>
    <property type="match status" value="1"/>
</dbReference>
<dbReference type="SUPFAM" id="SSF51735">
    <property type="entry name" value="NAD(P)-binding Rossmann-fold domains"/>
    <property type="match status" value="2"/>
</dbReference>
<dbReference type="InterPro" id="IPR006162">
    <property type="entry name" value="Ppantetheine_attach_site"/>
</dbReference>
<dbReference type="SUPFAM" id="SSF47336">
    <property type="entry name" value="ACP-like"/>
    <property type="match status" value="1"/>
</dbReference>
<dbReference type="SUPFAM" id="SSF53901">
    <property type="entry name" value="Thiolase-like"/>
    <property type="match status" value="2"/>
</dbReference>
<dbReference type="InterPro" id="IPR036291">
    <property type="entry name" value="NAD(P)-bd_dom_sf"/>
</dbReference>